<dbReference type="EMBL" id="CP126213">
    <property type="protein sequence ID" value="WIA14989.1"/>
    <property type="molecule type" value="Genomic_DNA"/>
</dbReference>
<sequence>MLAQKSFHPSHRSNALRHHQRCISSLPSRVSSSSNISRRRGAILVRTADELKVEFDLAVPLSSPQGSQLAYILSNGEGSELLMFEPAVKTYLTELQQERDAEAAMEAEAAADAAAEAAAAAAAASESGEGQGAVDASSTWDDAELMRRIRAVREAERGQVVADILYLEVARQLQAAGMQLLNNLALLSPNISQPPPDFMSAERLQQQQQQQQQSEDSSSSSSSGLVSPAVADAIVSYLASTFEGGDARMMDAAAPPVTPLSVDRLQAARLYCGLLEFGYFAAALEARCRTVGIQIGSDSAAMIAHADSLPEDELRRMCAVQSADGWWGAVRHVGTIFGLAPNADAFDSFGLPFPDLAVTISQIQEATQVWNIGCLNPLSRHSKRWAGHTGSEQPPSSMVQRVQSLASSLGTTAATMEPAANLLEHFNTPGTAARLAARSTEQDPPLEGSLPDANLVSFELGLFRRLLLEAAVYGALLFGVEQQVERQYSYKLSCRREREAHAGQPPL</sequence>
<evidence type="ECO:0000313" key="3">
    <source>
        <dbReference type="Proteomes" id="UP001244341"/>
    </source>
</evidence>
<feature type="compositionally biased region" description="Low complexity" evidence="1">
    <location>
        <begin position="205"/>
        <end position="223"/>
    </location>
</feature>
<protein>
    <recommendedName>
        <fullName evidence="4">Rubisco LSMT substrate-binding domain-containing protein</fullName>
    </recommendedName>
</protein>
<evidence type="ECO:0008006" key="4">
    <source>
        <dbReference type="Google" id="ProtNLM"/>
    </source>
</evidence>
<proteinExistence type="predicted"/>
<dbReference type="Proteomes" id="UP001244341">
    <property type="component" value="Chromosome 6b"/>
</dbReference>
<organism evidence="2 3">
    <name type="scientific">Tetradesmus obliquus</name>
    <name type="common">Green alga</name>
    <name type="synonym">Acutodesmus obliquus</name>
    <dbReference type="NCBI Taxonomy" id="3088"/>
    <lineage>
        <taxon>Eukaryota</taxon>
        <taxon>Viridiplantae</taxon>
        <taxon>Chlorophyta</taxon>
        <taxon>core chlorophytes</taxon>
        <taxon>Chlorophyceae</taxon>
        <taxon>CS clade</taxon>
        <taxon>Sphaeropleales</taxon>
        <taxon>Scenedesmaceae</taxon>
        <taxon>Tetradesmus</taxon>
    </lineage>
</organism>
<keyword evidence="3" id="KW-1185">Reference proteome</keyword>
<feature type="region of interest" description="Disordered" evidence="1">
    <location>
        <begin position="195"/>
        <end position="225"/>
    </location>
</feature>
<accession>A0ABY8U1K6</accession>
<gene>
    <name evidence="2" type="ORF">OEZ85_001696</name>
</gene>
<dbReference type="PANTHER" id="PTHR31808">
    <property type="entry name" value="EXPRESSED PROTEIN"/>
    <property type="match status" value="1"/>
</dbReference>
<dbReference type="PANTHER" id="PTHR31808:SF4">
    <property type="entry name" value="LIGASE, PUTATIVE (DUF760)-RELATED"/>
    <property type="match status" value="1"/>
</dbReference>
<name>A0ABY8U1K6_TETOB</name>
<reference evidence="2 3" key="1">
    <citation type="submission" date="2023-05" db="EMBL/GenBank/DDBJ databases">
        <title>A 100% complete, gapless, phased diploid assembly of the Scenedesmus obliquus UTEX 3031 genome.</title>
        <authorList>
            <person name="Biondi T.C."/>
            <person name="Hanschen E.R."/>
            <person name="Kwon T."/>
            <person name="Eng W."/>
            <person name="Kruse C.P.S."/>
            <person name="Koehler S.I."/>
            <person name="Kunde Y."/>
            <person name="Gleasner C.D."/>
            <person name="You Mak K.T."/>
            <person name="Polle J."/>
            <person name="Hovde B.T."/>
            <person name="Starkenburg S.R."/>
        </authorList>
    </citation>
    <scope>NUCLEOTIDE SEQUENCE [LARGE SCALE GENOMIC DNA]</scope>
    <source>
        <strain evidence="2 3">DOE0152z</strain>
    </source>
</reference>
<dbReference type="InterPro" id="IPR038925">
    <property type="entry name" value="At3g17800-like"/>
</dbReference>
<evidence type="ECO:0000313" key="2">
    <source>
        <dbReference type="EMBL" id="WIA14989.1"/>
    </source>
</evidence>
<evidence type="ECO:0000256" key="1">
    <source>
        <dbReference type="SAM" id="MobiDB-lite"/>
    </source>
</evidence>